<dbReference type="RefSeq" id="WP_062798297.1">
    <property type="nucleotide sequence ID" value="NZ_CP014844.1"/>
</dbReference>
<dbReference type="Proteomes" id="UP000075238">
    <property type="component" value="Chromosome 1"/>
</dbReference>
<evidence type="ECO:0000313" key="2">
    <source>
        <dbReference type="Proteomes" id="UP000075238"/>
    </source>
</evidence>
<protein>
    <submittedName>
        <fullName evidence="1">Uncharacterized protein</fullName>
    </submittedName>
</protein>
<dbReference type="STRING" id="1796606.A2G96_07800"/>
<evidence type="ECO:0000313" key="1">
    <source>
        <dbReference type="EMBL" id="AMR77646.1"/>
    </source>
</evidence>
<accession>A0A142JHT4</accession>
<dbReference type="EMBL" id="CP014844">
    <property type="protein sequence ID" value="AMR77646.1"/>
    <property type="molecule type" value="Genomic_DNA"/>
</dbReference>
<dbReference type="AlphaFoldDB" id="A0A142JHT4"/>
<reference evidence="1 2" key="1">
    <citation type="submission" date="2016-03" db="EMBL/GenBank/DDBJ databases">
        <title>Complete genome sequence of a novel chlorpyrifos degrading bacterium, Cupriavidus nantongensis sp. X1.</title>
        <authorList>
            <person name="Fang L."/>
        </authorList>
    </citation>
    <scope>NUCLEOTIDE SEQUENCE [LARGE SCALE GENOMIC DNA]</scope>
    <source>
        <strain evidence="1 2">X1</strain>
    </source>
</reference>
<name>A0A142JHT4_9BURK</name>
<keyword evidence="2" id="KW-1185">Reference proteome</keyword>
<proteinExistence type="predicted"/>
<sequence>MTISELRDALDQLMEAGKGEMPVTFAVRGHMDDVCLEYIEVLEIRSSTDLQKGATADVLLLR</sequence>
<organism evidence="1 2">
    <name type="scientific">Cupriavidus nantongensis</name>
    <dbReference type="NCBI Taxonomy" id="1796606"/>
    <lineage>
        <taxon>Bacteria</taxon>
        <taxon>Pseudomonadati</taxon>
        <taxon>Pseudomonadota</taxon>
        <taxon>Betaproteobacteria</taxon>
        <taxon>Burkholderiales</taxon>
        <taxon>Burkholderiaceae</taxon>
        <taxon>Cupriavidus</taxon>
    </lineage>
</organism>
<dbReference type="KEGG" id="cnan:A2G96_07800"/>
<gene>
    <name evidence="1" type="ORF">A2G96_07800</name>
</gene>